<dbReference type="InterPro" id="IPR051598">
    <property type="entry name" value="TSUP/Inactive_protease-like"/>
</dbReference>
<protein>
    <recommendedName>
        <fullName evidence="6">Probable membrane transporter protein</fullName>
    </recommendedName>
</protein>
<dbReference type="Pfam" id="PF01925">
    <property type="entry name" value="TauE"/>
    <property type="match status" value="1"/>
</dbReference>
<evidence type="ECO:0000313" key="7">
    <source>
        <dbReference type="EMBL" id="SFP65795.1"/>
    </source>
</evidence>
<dbReference type="GeneID" id="35870631"/>
<dbReference type="RefSeq" id="WP_074927343.1">
    <property type="nucleotide sequence ID" value="NZ_FOWR01000020.1"/>
</dbReference>
<evidence type="ECO:0000256" key="2">
    <source>
        <dbReference type="ARBA" id="ARBA00009142"/>
    </source>
</evidence>
<evidence type="ECO:0000256" key="3">
    <source>
        <dbReference type="ARBA" id="ARBA00022692"/>
    </source>
</evidence>
<evidence type="ECO:0000256" key="4">
    <source>
        <dbReference type="ARBA" id="ARBA00022989"/>
    </source>
</evidence>
<keyword evidence="3 6" id="KW-0812">Transmembrane</keyword>
<keyword evidence="6" id="KW-1003">Cell membrane</keyword>
<dbReference type="PANTHER" id="PTHR43701">
    <property type="entry name" value="MEMBRANE TRANSPORTER PROTEIN MJ0441-RELATED"/>
    <property type="match status" value="1"/>
</dbReference>
<feature type="transmembrane region" description="Helical" evidence="6">
    <location>
        <begin position="202"/>
        <end position="222"/>
    </location>
</feature>
<gene>
    <name evidence="7" type="ORF">SAMN03084138_02775</name>
</gene>
<dbReference type="STRING" id="1121869.SAMN03084138_02775"/>
<dbReference type="Proteomes" id="UP000182692">
    <property type="component" value="Unassembled WGS sequence"/>
</dbReference>
<keyword evidence="4 6" id="KW-1133">Transmembrane helix</keyword>
<organism evidence="7 8">
    <name type="scientific">Enterovibrio norvegicus DSM 15893</name>
    <dbReference type="NCBI Taxonomy" id="1121869"/>
    <lineage>
        <taxon>Bacteria</taxon>
        <taxon>Pseudomonadati</taxon>
        <taxon>Pseudomonadota</taxon>
        <taxon>Gammaproteobacteria</taxon>
        <taxon>Vibrionales</taxon>
        <taxon>Vibrionaceae</taxon>
        <taxon>Enterovibrio</taxon>
    </lineage>
</organism>
<feature type="transmembrane region" description="Helical" evidence="6">
    <location>
        <begin position="228"/>
        <end position="250"/>
    </location>
</feature>
<evidence type="ECO:0000256" key="6">
    <source>
        <dbReference type="RuleBase" id="RU363041"/>
    </source>
</evidence>
<name>A0A1I5S4V9_9GAMM</name>
<feature type="transmembrane region" description="Helical" evidence="6">
    <location>
        <begin position="38"/>
        <end position="57"/>
    </location>
</feature>
<feature type="transmembrane region" description="Helical" evidence="6">
    <location>
        <begin position="170"/>
        <end position="190"/>
    </location>
</feature>
<dbReference type="AlphaFoldDB" id="A0A1I5S4V9"/>
<reference evidence="7 8" key="1">
    <citation type="submission" date="2016-10" db="EMBL/GenBank/DDBJ databases">
        <authorList>
            <person name="de Groot N.N."/>
        </authorList>
    </citation>
    <scope>NUCLEOTIDE SEQUENCE [LARGE SCALE GENOMIC DNA]</scope>
    <source>
        <strain evidence="7 8">DSM 15893</strain>
    </source>
</reference>
<dbReference type="EMBL" id="FOWR01000020">
    <property type="protein sequence ID" value="SFP65795.1"/>
    <property type="molecule type" value="Genomic_DNA"/>
</dbReference>
<dbReference type="PANTHER" id="PTHR43701:SF2">
    <property type="entry name" value="MEMBRANE TRANSPORTER PROTEIN YJNA-RELATED"/>
    <property type="match status" value="1"/>
</dbReference>
<dbReference type="OrthoDB" id="8559161at2"/>
<sequence length="261" mass="27520">MILVLGALIIGLSLGLLGSGGAIITIPVLIHGLGIEEKSAIASGLIIVGAISLLSSIKNVRNKTVNWPLFLQFGLTGVLGAYWGATLGERSPAILQLLVLSLLMAIAGIRMLMSMPKAPPTTEHIPWTFSLIAIGAMIGFITGFVGVGGGFLVVPAILMFTHISLSGATATSLLIISVNALIGFVGYFTAKTAYPIDFQWPMIALMIVIGTVSSVLGARFGGRLPRTLIVRSFGFMLITLAILMIGNLIINELSLSHWRKI</sequence>
<proteinExistence type="inferred from homology"/>
<feature type="transmembrane region" description="Helical" evidence="6">
    <location>
        <begin position="69"/>
        <end position="87"/>
    </location>
</feature>
<evidence type="ECO:0000256" key="1">
    <source>
        <dbReference type="ARBA" id="ARBA00004141"/>
    </source>
</evidence>
<evidence type="ECO:0000256" key="5">
    <source>
        <dbReference type="ARBA" id="ARBA00023136"/>
    </source>
</evidence>
<feature type="transmembrane region" description="Helical" evidence="6">
    <location>
        <begin position="125"/>
        <end position="158"/>
    </location>
</feature>
<dbReference type="GO" id="GO:0005886">
    <property type="term" value="C:plasma membrane"/>
    <property type="evidence" value="ECO:0007669"/>
    <property type="project" value="UniProtKB-SubCell"/>
</dbReference>
<feature type="transmembrane region" description="Helical" evidence="6">
    <location>
        <begin position="93"/>
        <end position="113"/>
    </location>
</feature>
<comment type="similarity">
    <text evidence="2 6">Belongs to the 4-toluene sulfonate uptake permease (TSUP) (TC 2.A.102) family.</text>
</comment>
<evidence type="ECO:0000313" key="8">
    <source>
        <dbReference type="Proteomes" id="UP000182692"/>
    </source>
</evidence>
<dbReference type="InterPro" id="IPR002781">
    <property type="entry name" value="TM_pro_TauE-like"/>
</dbReference>
<comment type="subcellular location">
    <subcellularLocation>
        <location evidence="6">Cell membrane</location>
        <topology evidence="6">Multi-pass membrane protein</topology>
    </subcellularLocation>
    <subcellularLocation>
        <location evidence="1">Membrane</location>
        <topology evidence="1">Multi-pass membrane protein</topology>
    </subcellularLocation>
</comment>
<accession>A0A1I5S4V9</accession>
<keyword evidence="5 6" id="KW-0472">Membrane</keyword>